<dbReference type="InterPro" id="IPR027417">
    <property type="entry name" value="P-loop_NTPase"/>
</dbReference>
<dbReference type="GO" id="GO:0048312">
    <property type="term" value="P:intracellular distribution of mitochondria"/>
    <property type="evidence" value="ECO:0007669"/>
    <property type="project" value="TreeGrafter"/>
</dbReference>
<gene>
    <name evidence="6" type="ORF">N8I77_009020</name>
</gene>
<name>A0AAD9W0A8_PHOAM</name>
<keyword evidence="2" id="KW-0342">GTP-binding</keyword>
<dbReference type="FunFam" id="3.40.50.300:FF:001425">
    <property type="entry name" value="Dynamin GTPase, putative"/>
    <property type="match status" value="1"/>
</dbReference>
<dbReference type="AlphaFoldDB" id="A0AAD9W0A8"/>
<keyword evidence="1" id="KW-0547">Nucleotide-binding</keyword>
<dbReference type="PANTHER" id="PTHR11566">
    <property type="entry name" value="DYNAMIN"/>
    <property type="match status" value="1"/>
</dbReference>
<protein>
    <recommendedName>
        <fullName evidence="8">Dynamin family protein</fullName>
    </recommendedName>
</protein>
<dbReference type="Proteomes" id="UP001265746">
    <property type="component" value="Unassembled WGS sequence"/>
</dbReference>
<dbReference type="SMART" id="SM00053">
    <property type="entry name" value="DYNc"/>
    <property type="match status" value="1"/>
</dbReference>
<dbReference type="GO" id="GO:0005874">
    <property type="term" value="C:microtubule"/>
    <property type="evidence" value="ECO:0007669"/>
    <property type="project" value="TreeGrafter"/>
</dbReference>
<dbReference type="InterPro" id="IPR001401">
    <property type="entry name" value="Dynamin_GTPase"/>
</dbReference>
<sequence length="788" mass="88661">MVVTQLKTEALSQLCSKDQLDLLDSIDQLRSEGINNYVSLPQIIVCGDQSAGKSSVLEAISGVSFPVQSNTCTRFPTELILRRTPQDSSKVSIVPHASRTEAERLSLCKFREELEGFDGLGEMIEAAKLAMGIHTRGKTFSRDLLRIEITGPQHPHLTIVDLPGLIHSATKNQTDDDVVLIKDVVREYMREPRSVILAVISAKNDLANQIVLKMAKEADPAGQRTMGIITKPDCLISGSGNEKFFASLAQNDEVEFRLGWHVLKNLDSEKGSFSSARRDREEEEFFSVGTWQYLPAHLLGISELRTRLSNVLMRQIASELPSLVQEIGSKLRVCQERLEKMGQRRATKEEQQLYLVKVSLMFQALTKAAIDGTYNDPFFEDAQSDRGYCQRARAVIQNSNQQFARDLSARGHYRQIVELQTEGSEDEDLGGSVQITRDAFITHIQNLMFRTRGRELPGTFSPMIVEDLFREQCRPWEAILRDHVETVAAAARELLNIVCAHIADDATSSFLIREIVDPALESIMKTLQSKADELLQPHKNGHPITYNHYFTETLQKVRDERRMADVRKTLAQWLDKDEDELDTSSCNLRGSYNLRGLMEALARRSEPDMDRFAASEALDCMEAYYKVALKRFMDDVAIELVEAKLVQVLPDIFSPMTVWSMSPDIVSRIAGESDDKMRRREQLEKQIEVLGKGSVFCKRFVGMKLVDVIIDGARGSEATSEEEPVSEEEESISAEEPASELDTDFGGPRRHHSPERVASPDFGGRWASRSASPVDEEVPAPMPYRFRG</sequence>
<dbReference type="GO" id="GO:0016020">
    <property type="term" value="C:membrane"/>
    <property type="evidence" value="ECO:0007669"/>
    <property type="project" value="TreeGrafter"/>
</dbReference>
<feature type="domain" description="GED" evidence="4">
    <location>
        <begin position="614"/>
        <end position="705"/>
    </location>
</feature>
<dbReference type="InterPro" id="IPR000375">
    <property type="entry name" value="Dynamin_stalk"/>
</dbReference>
<keyword evidence="7" id="KW-1185">Reference proteome</keyword>
<evidence type="ECO:0000313" key="6">
    <source>
        <dbReference type="EMBL" id="KAK2602493.1"/>
    </source>
</evidence>
<dbReference type="InterPro" id="IPR020850">
    <property type="entry name" value="GED_dom"/>
</dbReference>
<dbReference type="Gene3D" id="3.40.50.300">
    <property type="entry name" value="P-loop containing nucleotide triphosphate hydrolases"/>
    <property type="match status" value="1"/>
</dbReference>
<dbReference type="PANTHER" id="PTHR11566:SF21">
    <property type="entry name" value="DYNAMIN RELATED PROTEIN 1, ISOFORM A"/>
    <property type="match status" value="1"/>
</dbReference>
<dbReference type="SUPFAM" id="SSF52540">
    <property type="entry name" value="P-loop containing nucleoside triphosphate hydrolases"/>
    <property type="match status" value="1"/>
</dbReference>
<dbReference type="InterPro" id="IPR030381">
    <property type="entry name" value="G_DYNAMIN_dom"/>
</dbReference>
<dbReference type="GO" id="GO:0016559">
    <property type="term" value="P:peroxisome fission"/>
    <property type="evidence" value="ECO:0007669"/>
    <property type="project" value="TreeGrafter"/>
</dbReference>
<dbReference type="Pfam" id="PF01031">
    <property type="entry name" value="Dynamin_M"/>
    <property type="match status" value="1"/>
</dbReference>
<dbReference type="InterPro" id="IPR022812">
    <property type="entry name" value="Dynamin"/>
</dbReference>
<dbReference type="PROSITE" id="PS51718">
    <property type="entry name" value="G_DYNAMIN_2"/>
    <property type="match status" value="1"/>
</dbReference>
<proteinExistence type="predicted"/>
<comment type="caution">
    <text evidence="6">The sequence shown here is derived from an EMBL/GenBank/DDBJ whole genome shotgun (WGS) entry which is preliminary data.</text>
</comment>
<feature type="compositionally biased region" description="Acidic residues" evidence="3">
    <location>
        <begin position="719"/>
        <end position="743"/>
    </location>
</feature>
<dbReference type="Gene3D" id="1.20.120.1240">
    <property type="entry name" value="Dynamin, middle domain"/>
    <property type="match status" value="1"/>
</dbReference>
<accession>A0AAD9W0A8</accession>
<evidence type="ECO:0000313" key="7">
    <source>
        <dbReference type="Proteomes" id="UP001265746"/>
    </source>
</evidence>
<evidence type="ECO:0000259" key="5">
    <source>
        <dbReference type="PROSITE" id="PS51718"/>
    </source>
</evidence>
<evidence type="ECO:0000259" key="4">
    <source>
        <dbReference type="PROSITE" id="PS51388"/>
    </source>
</evidence>
<dbReference type="GO" id="GO:0005525">
    <property type="term" value="F:GTP binding"/>
    <property type="evidence" value="ECO:0007669"/>
    <property type="project" value="InterPro"/>
</dbReference>
<organism evidence="6 7">
    <name type="scientific">Phomopsis amygdali</name>
    <name type="common">Fusicoccum amygdali</name>
    <dbReference type="NCBI Taxonomy" id="1214568"/>
    <lineage>
        <taxon>Eukaryota</taxon>
        <taxon>Fungi</taxon>
        <taxon>Dikarya</taxon>
        <taxon>Ascomycota</taxon>
        <taxon>Pezizomycotina</taxon>
        <taxon>Sordariomycetes</taxon>
        <taxon>Sordariomycetidae</taxon>
        <taxon>Diaporthales</taxon>
        <taxon>Diaporthaceae</taxon>
        <taxon>Diaporthe</taxon>
    </lineage>
</organism>
<dbReference type="PRINTS" id="PR00195">
    <property type="entry name" value="DYNAMIN"/>
</dbReference>
<dbReference type="EMBL" id="JAUJFL010000005">
    <property type="protein sequence ID" value="KAK2602493.1"/>
    <property type="molecule type" value="Genomic_DNA"/>
</dbReference>
<dbReference type="CDD" id="cd08771">
    <property type="entry name" value="DLP_1"/>
    <property type="match status" value="1"/>
</dbReference>
<dbReference type="GO" id="GO:0000266">
    <property type="term" value="P:mitochondrial fission"/>
    <property type="evidence" value="ECO:0007669"/>
    <property type="project" value="TreeGrafter"/>
</dbReference>
<dbReference type="InterPro" id="IPR045063">
    <property type="entry name" value="Dynamin_N"/>
</dbReference>
<reference evidence="6" key="1">
    <citation type="submission" date="2023-06" db="EMBL/GenBank/DDBJ databases">
        <authorList>
            <person name="Noh H."/>
        </authorList>
    </citation>
    <scope>NUCLEOTIDE SEQUENCE</scope>
    <source>
        <strain evidence="6">DUCC20226</strain>
    </source>
</reference>
<evidence type="ECO:0008006" key="8">
    <source>
        <dbReference type="Google" id="ProtNLM"/>
    </source>
</evidence>
<feature type="region of interest" description="Disordered" evidence="3">
    <location>
        <begin position="716"/>
        <end position="788"/>
    </location>
</feature>
<dbReference type="Pfam" id="PF00350">
    <property type="entry name" value="Dynamin_N"/>
    <property type="match status" value="1"/>
</dbReference>
<evidence type="ECO:0000256" key="2">
    <source>
        <dbReference type="ARBA" id="ARBA00023134"/>
    </source>
</evidence>
<evidence type="ECO:0000256" key="3">
    <source>
        <dbReference type="SAM" id="MobiDB-lite"/>
    </source>
</evidence>
<dbReference type="GO" id="GO:0005739">
    <property type="term" value="C:mitochondrion"/>
    <property type="evidence" value="ECO:0007669"/>
    <property type="project" value="TreeGrafter"/>
</dbReference>
<evidence type="ECO:0000256" key="1">
    <source>
        <dbReference type="ARBA" id="ARBA00022741"/>
    </source>
</evidence>
<dbReference type="PROSITE" id="PS51388">
    <property type="entry name" value="GED"/>
    <property type="match status" value="1"/>
</dbReference>
<dbReference type="GO" id="GO:0003924">
    <property type="term" value="F:GTPase activity"/>
    <property type="evidence" value="ECO:0007669"/>
    <property type="project" value="InterPro"/>
</dbReference>
<feature type="domain" description="Dynamin-type G" evidence="5">
    <location>
        <begin position="37"/>
        <end position="321"/>
    </location>
</feature>
<dbReference type="GO" id="GO:0006897">
    <property type="term" value="P:endocytosis"/>
    <property type="evidence" value="ECO:0007669"/>
    <property type="project" value="TreeGrafter"/>
</dbReference>
<dbReference type="GO" id="GO:0008017">
    <property type="term" value="F:microtubule binding"/>
    <property type="evidence" value="ECO:0007669"/>
    <property type="project" value="TreeGrafter"/>
</dbReference>